<dbReference type="GO" id="GO:0005634">
    <property type="term" value="C:nucleus"/>
    <property type="evidence" value="ECO:0007669"/>
    <property type="project" value="UniProtKB-SubCell"/>
</dbReference>
<dbReference type="PANTHER" id="PTHR31669">
    <property type="entry name" value="PROTEIN FAR1-RELATED SEQUENCE 10-RELATED"/>
    <property type="match status" value="1"/>
</dbReference>
<organism evidence="2 3">
    <name type="scientific">Aegilops tauschii subsp. strangulata</name>
    <name type="common">Goatgrass</name>
    <dbReference type="NCBI Taxonomy" id="200361"/>
    <lineage>
        <taxon>Eukaryota</taxon>
        <taxon>Viridiplantae</taxon>
        <taxon>Streptophyta</taxon>
        <taxon>Embryophyta</taxon>
        <taxon>Tracheophyta</taxon>
        <taxon>Spermatophyta</taxon>
        <taxon>Magnoliopsida</taxon>
        <taxon>Liliopsida</taxon>
        <taxon>Poales</taxon>
        <taxon>Poaceae</taxon>
        <taxon>BOP clade</taxon>
        <taxon>Pooideae</taxon>
        <taxon>Triticodae</taxon>
        <taxon>Triticeae</taxon>
        <taxon>Triticinae</taxon>
        <taxon>Aegilops</taxon>
    </lineage>
</organism>
<evidence type="ECO:0000256" key="1">
    <source>
        <dbReference type="RuleBase" id="RU367018"/>
    </source>
</evidence>
<dbReference type="GO" id="GO:0008270">
    <property type="term" value="F:zinc ion binding"/>
    <property type="evidence" value="ECO:0007669"/>
    <property type="project" value="UniProtKB-UniRule"/>
</dbReference>
<name>A0A453SS10_AEGTS</name>
<keyword evidence="1" id="KW-0863">Zinc-finger</keyword>
<proteinExistence type="inferred from homology"/>
<keyword evidence="1" id="KW-0479">Metal-binding</keyword>
<evidence type="ECO:0000313" key="2">
    <source>
        <dbReference type="EnsemblPlants" id="AET7Gv21048200.1"/>
    </source>
</evidence>
<keyword evidence="1" id="KW-0862">Zinc</keyword>
<protein>
    <recommendedName>
        <fullName evidence="1">Protein FAR1-RELATED SEQUENCE</fullName>
    </recommendedName>
</protein>
<reference evidence="2" key="5">
    <citation type="journal article" date="2021" name="G3 (Bethesda)">
        <title>Aegilops tauschii genome assembly Aet v5.0 features greater sequence contiguity and improved annotation.</title>
        <authorList>
            <person name="Wang L."/>
            <person name="Zhu T."/>
            <person name="Rodriguez J.C."/>
            <person name="Deal K.R."/>
            <person name="Dubcovsky J."/>
            <person name="McGuire P.E."/>
            <person name="Lux T."/>
            <person name="Spannagl M."/>
            <person name="Mayer K.F.X."/>
            <person name="Baldrich P."/>
            <person name="Meyers B.C."/>
            <person name="Huo N."/>
            <person name="Gu Y.Q."/>
            <person name="Zhou H."/>
            <person name="Devos K.M."/>
            <person name="Bennetzen J.L."/>
            <person name="Unver T."/>
            <person name="Budak H."/>
            <person name="Gulick P.J."/>
            <person name="Galiba G."/>
            <person name="Kalapos B."/>
            <person name="Nelson D.R."/>
            <person name="Li P."/>
            <person name="You F.M."/>
            <person name="Luo M.C."/>
            <person name="Dvorak J."/>
        </authorList>
    </citation>
    <scope>NUCLEOTIDE SEQUENCE [LARGE SCALE GENOMIC DNA]</scope>
    <source>
        <strain evidence="2">cv. AL8/78</strain>
    </source>
</reference>
<evidence type="ECO:0000313" key="3">
    <source>
        <dbReference type="Proteomes" id="UP000015105"/>
    </source>
</evidence>
<dbReference type="Gramene" id="AET7Gv21048200.1">
    <property type="protein sequence ID" value="AET7Gv21048200.1"/>
    <property type="gene ID" value="AET7Gv21048200"/>
</dbReference>
<comment type="subcellular location">
    <subcellularLocation>
        <location evidence="1">Nucleus</location>
    </subcellularLocation>
</comment>
<accession>A0A453SS10</accession>
<dbReference type="AlphaFoldDB" id="A0A453SS10"/>
<reference evidence="2" key="4">
    <citation type="submission" date="2019-03" db="UniProtKB">
        <authorList>
            <consortium name="EnsemblPlants"/>
        </authorList>
    </citation>
    <scope>IDENTIFICATION</scope>
</reference>
<reference evidence="2" key="3">
    <citation type="journal article" date="2017" name="Nature">
        <title>Genome sequence of the progenitor of the wheat D genome Aegilops tauschii.</title>
        <authorList>
            <person name="Luo M.C."/>
            <person name="Gu Y.Q."/>
            <person name="Puiu D."/>
            <person name="Wang H."/>
            <person name="Twardziok S.O."/>
            <person name="Deal K.R."/>
            <person name="Huo N."/>
            <person name="Zhu T."/>
            <person name="Wang L."/>
            <person name="Wang Y."/>
            <person name="McGuire P.E."/>
            <person name="Liu S."/>
            <person name="Long H."/>
            <person name="Ramasamy R.K."/>
            <person name="Rodriguez J.C."/>
            <person name="Van S.L."/>
            <person name="Yuan L."/>
            <person name="Wang Z."/>
            <person name="Xia Z."/>
            <person name="Xiao L."/>
            <person name="Anderson O.D."/>
            <person name="Ouyang S."/>
            <person name="Liang Y."/>
            <person name="Zimin A.V."/>
            <person name="Pertea G."/>
            <person name="Qi P."/>
            <person name="Bennetzen J.L."/>
            <person name="Dai X."/>
            <person name="Dawson M.W."/>
            <person name="Muller H.G."/>
            <person name="Kugler K."/>
            <person name="Rivarola-Duarte L."/>
            <person name="Spannagl M."/>
            <person name="Mayer K.F.X."/>
            <person name="Lu F.H."/>
            <person name="Bevan M.W."/>
            <person name="Leroy P."/>
            <person name="Li P."/>
            <person name="You F.M."/>
            <person name="Sun Q."/>
            <person name="Liu Z."/>
            <person name="Lyons E."/>
            <person name="Wicker T."/>
            <person name="Salzberg S.L."/>
            <person name="Devos K.M."/>
            <person name="Dvorak J."/>
        </authorList>
    </citation>
    <scope>NUCLEOTIDE SEQUENCE [LARGE SCALE GENOMIC DNA]</scope>
    <source>
        <strain evidence="2">cv. AL8/78</strain>
    </source>
</reference>
<dbReference type="PANTHER" id="PTHR31669:SF296">
    <property type="entry name" value="PROTEIN FAR1-RELATED SEQUENCE"/>
    <property type="match status" value="1"/>
</dbReference>
<dbReference type="InterPro" id="IPR031052">
    <property type="entry name" value="FHY3/FAR1"/>
</dbReference>
<reference evidence="3" key="1">
    <citation type="journal article" date="2014" name="Science">
        <title>Ancient hybridizations among the ancestral genomes of bread wheat.</title>
        <authorList>
            <consortium name="International Wheat Genome Sequencing Consortium,"/>
            <person name="Marcussen T."/>
            <person name="Sandve S.R."/>
            <person name="Heier L."/>
            <person name="Spannagl M."/>
            <person name="Pfeifer M."/>
            <person name="Jakobsen K.S."/>
            <person name="Wulff B.B."/>
            <person name="Steuernagel B."/>
            <person name="Mayer K.F."/>
            <person name="Olsen O.A."/>
        </authorList>
    </citation>
    <scope>NUCLEOTIDE SEQUENCE [LARGE SCALE GENOMIC DNA]</scope>
    <source>
        <strain evidence="3">cv. AL8/78</strain>
    </source>
</reference>
<keyword evidence="3" id="KW-1185">Reference proteome</keyword>
<comment type="similarity">
    <text evidence="1">Belongs to the FHY3/FAR1 family.</text>
</comment>
<keyword evidence="1" id="KW-0539">Nucleus</keyword>
<comment type="function">
    <text evidence="1">Putative transcription activator involved in regulating light control of development.</text>
</comment>
<dbReference type="EnsemblPlants" id="AET7Gv21048200.1">
    <property type="protein sequence ID" value="AET7Gv21048200.1"/>
    <property type="gene ID" value="AET7Gv21048200"/>
</dbReference>
<reference evidence="3" key="2">
    <citation type="journal article" date="2017" name="Nat. Plants">
        <title>The Aegilops tauschii genome reveals multiple impacts of transposons.</title>
        <authorList>
            <person name="Zhao G."/>
            <person name="Zou C."/>
            <person name="Li K."/>
            <person name="Wang K."/>
            <person name="Li T."/>
            <person name="Gao L."/>
            <person name="Zhang X."/>
            <person name="Wang H."/>
            <person name="Yang Z."/>
            <person name="Liu X."/>
            <person name="Jiang W."/>
            <person name="Mao L."/>
            <person name="Kong X."/>
            <person name="Jiao Y."/>
            <person name="Jia J."/>
        </authorList>
    </citation>
    <scope>NUCLEOTIDE SEQUENCE [LARGE SCALE GENOMIC DNA]</scope>
    <source>
        <strain evidence="3">cv. AL8/78</strain>
    </source>
</reference>
<dbReference type="Proteomes" id="UP000015105">
    <property type="component" value="Chromosome 7D"/>
</dbReference>
<dbReference type="STRING" id="200361.A0A453SS10"/>
<sequence>MKKAQEKLGALLGRNPGLSEDFNRCIDFSLTPEEFGAAWAALMLKHEVMTHTHFETLYKYRETWVPCYFFLRHDRFLQSTQRSEAFNAVLKRYVNPHNSILNFVKQYSKI</sequence>
<dbReference type="GO" id="GO:0006355">
    <property type="term" value="P:regulation of DNA-templated transcription"/>
    <property type="evidence" value="ECO:0007669"/>
    <property type="project" value="UniProtKB-UniRule"/>
</dbReference>